<keyword evidence="13" id="KW-1185">Reference proteome</keyword>
<dbReference type="Proteomes" id="UP001589834">
    <property type="component" value="Unassembled WGS sequence"/>
</dbReference>
<evidence type="ECO:0000256" key="9">
    <source>
        <dbReference type="ARBA" id="ARBA00023136"/>
    </source>
</evidence>
<evidence type="ECO:0000259" key="10">
    <source>
        <dbReference type="Pfam" id="PF05134"/>
    </source>
</evidence>
<evidence type="ECO:0000256" key="1">
    <source>
        <dbReference type="ARBA" id="ARBA00004377"/>
    </source>
</evidence>
<gene>
    <name evidence="12" type="primary">gspL</name>
    <name evidence="12" type="ORF">ACFFGG_09630</name>
</gene>
<evidence type="ECO:0000313" key="13">
    <source>
        <dbReference type="Proteomes" id="UP001589834"/>
    </source>
</evidence>
<keyword evidence="3" id="KW-0813">Transport</keyword>
<dbReference type="InterPro" id="IPR025691">
    <property type="entry name" value="GspL_pp_dom"/>
</dbReference>
<accession>A0ABV6PSJ2</accession>
<evidence type="ECO:0000313" key="12">
    <source>
        <dbReference type="EMBL" id="MFC0592817.1"/>
    </source>
</evidence>
<comment type="caution">
    <text evidence="12">The sequence shown here is derived from an EMBL/GenBank/DDBJ whole genome shotgun (WGS) entry which is preliminary data.</text>
</comment>
<dbReference type="NCBIfam" id="TIGR01709">
    <property type="entry name" value="typeII_sec_gspL"/>
    <property type="match status" value="1"/>
</dbReference>
<keyword evidence="4" id="KW-1003">Cell membrane</keyword>
<keyword evidence="8" id="KW-1133">Transmembrane helix</keyword>
<evidence type="ECO:0000256" key="2">
    <source>
        <dbReference type="ARBA" id="ARBA00005318"/>
    </source>
</evidence>
<organism evidence="12 13">
    <name type="scientific">Ottowia pentelensis</name>
    <dbReference type="NCBI Taxonomy" id="511108"/>
    <lineage>
        <taxon>Bacteria</taxon>
        <taxon>Pseudomonadati</taxon>
        <taxon>Pseudomonadota</taxon>
        <taxon>Betaproteobacteria</taxon>
        <taxon>Burkholderiales</taxon>
        <taxon>Comamonadaceae</taxon>
        <taxon>Ottowia</taxon>
    </lineage>
</organism>
<dbReference type="InterPro" id="IPR007812">
    <property type="entry name" value="T2SS_protein-GspL"/>
</dbReference>
<evidence type="ECO:0000256" key="7">
    <source>
        <dbReference type="ARBA" id="ARBA00022927"/>
    </source>
</evidence>
<evidence type="ECO:0000256" key="4">
    <source>
        <dbReference type="ARBA" id="ARBA00022475"/>
    </source>
</evidence>
<name>A0ABV6PSJ2_9BURK</name>
<keyword evidence="7" id="KW-0653">Protein transport</keyword>
<feature type="domain" description="GspL periplasmic" evidence="11">
    <location>
        <begin position="259"/>
        <end position="391"/>
    </location>
</feature>
<reference evidence="12 13" key="1">
    <citation type="submission" date="2024-09" db="EMBL/GenBank/DDBJ databases">
        <authorList>
            <person name="Sun Q."/>
            <person name="Mori K."/>
        </authorList>
    </citation>
    <scope>NUCLEOTIDE SEQUENCE [LARGE SCALE GENOMIC DNA]</scope>
    <source>
        <strain evidence="12 13">NCAIM B.02336</strain>
    </source>
</reference>
<comment type="similarity">
    <text evidence="2">Belongs to the GSP L family.</text>
</comment>
<dbReference type="SUPFAM" id="SSF53067">
    <property type="entry name" value="Actin-like ATPase domain"/>
    <property type="match status" value="1"/>
</dbReference>
<dbReference type="InterPro" id="IPR024230">
    <property type="entry name" value="GspL_cyto_dom"/>
</dbReference>
<evidence type="ECO:0000256" key="8">
    <source>
        <dbReference type="ARBA" id="ARBA00022989"/>
    </source>
</evidence>
<evidence type="ECO:0000259" key="11">
    <source>
        <dbReference type="Pfam" id="PF12693"/>
    </source>
</evidence>
<dbReference type="InterPro" id="IPR043129">
    <property type="entry name" value="ATPase_NBD"/>
</dbReference>
<dbReference type="EMBL" id="JBHLTN010000018">
    <property type="protein sequence ID" value="MFC0592817.1"/>
    <property type="molecule type" value="Genomic_DNA"/>
</dbReference>
<evidence type="ECO:0000256" key="6">
    <source>
        <dbReference type="ARBA" id="ARBA00022692"/>
    </source>
</evidence>
<comment type="subcellular location">
    <subcellularLocation>
        <location evidence="1">Cell inner membrane</location>
        <topology evidence="1">Single-pass membrane protein</topology>
    </subcellularLocation>
</comment>
<dbReference type="RefSeq" id="WP_377482555.1">
    <property type="nucleotide sequence ID" value="NZ_JBHLTN010000018.1"/>
</dbReference>
<sequence length="405" mass="42417">MSLLILALPPGPASPYAWATSADGQQLSAHGTASAELLPAAGRGVEVVAVLPAAQLSWHRVQLPRGVGPRSPRLRATLVGLLEDQLLDEPEQLHFALGPDAGAGGQTWVAVCRRDGLLAHLRALDAAGRPVARIVPERSPEPGALQLDFIGEPERAQLLVAGGPDGGAQALPWSAGTLALLQARGGDALATAQVQAEPAVAALAEQVAGRPPTLQTPAQRLLQASATRWDLAQGELARTGAARASRQAGAAWRTFWHASAWRAARWGLGLLLLVQIVGLNVAAWQTRGELAARRTQIDAALTQSFPQVKVVVDAPVQMARELASLRRDTGAASPRDLGPMLGAWAQHAGADAVPTAFEYAPGELRVRGVQLSASALEQARRQLRPLGYRLDTDAQGAVLREGAAP</sequence>
<dbReference type="Pfam" id="PF05134">
    <property type="entry name" value="T2SSL"/>
    <property type="match status" value="1"/>
</dbReference>
<evidence type="ECO:0000256" key="3">
    <source>
        <dbReference type="ARBA" id="ARBA00022448"/>
    </source>
</evidence>
<proteinExistence type="inferred from homology"/>
<evidence type="ECO:0000256" key="5">
    <source>
        <dbReference type="ARBA" id="ARBA00022519"/>
    </source>
</evidence>
<keyword evidence="6" id="KW-0812">Transmembrane</keyword>
<keyword evidence="9" id="KW-0472">Membrane</keyword>
<dbReference type="Gene3D" id="3.30.420.380">
    <property type="match status" value="1"/>
</dbReference>
<protein>
    <submittedName>
        <fullName evidence="12">Type II secretion system protein GspL</fullName>
    </submittedName>
</protein>
<dbReference type="Pfam" id="PF12693">
    <property type="entry name" value="GspL_C"/>
    <property type="match status" value="1"/>
</dbReference>
<keyword evidence="5" id="KW-0997">Cell inner membrane</keyword>
<feature type="domain" description="GspL cytoplasmic actin-ATPase-like" evidence="10">
    <location>
        <begin position="13"/>
        <end position="137"/>
    </location>
</feature>